<comment type="caution">
    <text evidence="2">The sequence shown here is derived from an EMBL/GenBank/DDBJ whole genome shotgun (WGS) entry which is preliminary data.</text>
</comment>
<gene>
    <name evidence="2" type="ORF">AA0119_g12712</name>
</gene>
<name>A0ABY0FQH2_9PLEO</name>
<feature type="region of interest" description="Disordered" evidence="1">
    <location>
        <begin position="48"/>
        <end position="94"/>
    </location>
</feature>
<evidence type="ECO:0000313" key="2">
    <source>
        <dbReference type="EMBL" id="RYN86624.1"/>
    </source>
</evidence>
<evidence type="ECO:0000256" key="1">
    <source>
        <dbReference type="SAM" id="MobiDB-lite"/>
    </source>
</evidence>
<keyword evidence="3" id="KW-1185">Reference proteome</keyword>
<dbReference type="EMBL" id="PDXF01000133">
    <property type="protein sequence ID" value="RYN86624.1"/>
    <property type="molecule type" value="Genomic_DNA"/>
</dbReference>
<evidence type="ECO:0000313" key="3">
    <source>
        <dbReference type="Proteomes" id="UP000293195"/>
    </source>
</evidence>
<proteinExistence type="predicted"/>
<accession>A0ABY0FQH2</accession>
<protein>
    <submittedName>
        <fullName evidence="2">Uncharacterized protein</fullName>
    </submittedName>
</protein>
<reference evidence="3" key="1">
    <citation type="journal article" date="2019" name="bioRxiv">
        <title>Genomics, evolutionary history and diagnostics of the Alternaria alternata species group including apple and Asian pear pathotypes.</title>
        <authorList>
            <person name="Armitage A.D."/>
            <person name="Cockerton H.M."/>
            <person name="Sreenivasaprasad S."/>
            <person name="Woodhall J.W."/>
            <person name="Lane C.R."/>
            <person name="Harrison R.J."/>
            <person name="Clarkson J.P."/>
        </authorList>
    </citation>
    <scope>NUCLEOTIDE SEQUENCE [LARGE SCALE GENOMIC DNA]</scope>
    <source>
        <strain evidence="3">FERA 635</strain>
    </source>
</reference>
<feature type="compositionally biased region" description="Polar residues" evidence="1">
    <location>
        <begin position="48"/>
        <end position="58"/>
    </location>
</feature>
<sequence length="165" mass="17842">MIIRPKASPEEPAFGSAGFPCSTACDHTLLRIPTASLDLGTKDNCSDLSTTQEISSIPSPARQKSIDPQYPEDASKEDNTSSGNEPGCDSHPLHRNKELKAFPNVTTNCGLGMTKCNQVNGIIKTFHFIVGSEVPEVFEEEREDVQFCVADDGSVKLIKIDANMA</sequence>
<organism evidence="2 3">
    <name type="scientific">Alternaria tenuissima</name>
    <dbReference type="NCBI Taxonomy" id="119927"/>
    <lineage>
        <taxon>Eukaryota</taxon>
        <taxon>Fungi</taxon>
        <taxon>Dikarya</taxon>
        <taxon>Ascomycota</taxon>
        <taxon>Pezizomycotina</taxon>
        <taxon>Dothideomycetes</taxon>
        <taxon>Pleosporomycetidae</taxon>
        <taxon>Pleosporales</taxon>
        <taxon>Pleosporineae</taxon>
        <taxon>Pleosporaceae</taxon>
        <taxon>Alternaria</taxon>
        <taxon>Alternaria sect. Alternaria</taxon>
        <taxon>Alternaria alternata complex</taxon>
    </lineage>
</organism>
<dbReference type="Proteomes" id="UP000293195">
    <property type="component" value="Unassembled WGS sequence"/>
</dbReference>